<evidence type="ECO:0000313" key="8">
    <source>
        <dbReference type="EMBL" id="QPC83138.1"/>
    </source>
</evidence>
<feature type="domain" description="EamA" evidence="7">
    <location>
        <begin position="28"/>
        <end position="158"/>
    </location>
</feature>
<feature type="domain" description="EamA" evidence="7">
    <location>
        <begin position="172"/>
        <end position="306"/>
    </location>
</feature>
<dbReference type="InterPro" id="IPR037185">
    <property type="entry name" value="EmrE-like"/>
</dbReference>
<dbReference type="PANTHER" id="PTHR32322">
    <property type="entry name" value="INNER MEMBRANE TRANSPORTER"/>
    <property type="match status" value="1"/>
</dbReference>
<dbReference type="EMBL" id="CP062983">
    <property type="protein sequence ID" value="QPC83138.1"/>
    <property type="molecule type" value="Genomic_DNA"/>
</dbReference>
<dbReference type="InterPro" id="IPR050638">
    <property type="entry name" value="AA-Vitamin_Transporters"/>
</dbReference>
<feature type="transmembrane region" description="Helical" evidence="6">
    <location>
        <begin position="169"/>
        <end position="191"/>
    </location>
</feature>
<feature type="transmembrane region" description="Helical" evidence="6">
    <location>
        <begin position="268"/>
        <end position="284"/>
    </location>
</feature>
<protein>
    <submittedName>
        <fullName evidence="8">DMT family transporter</fullName>
    </submittedName>
</protein>
<evidence type="ECO:0000313" key="9">
    <source>
        <dbReference type="Proteomes" id="UP000594468"/>
    </source>
</evidence>
<name>A0A7S8EAA1_9CHLR</name>
<evidence type="ECO:0000256" key="3">
    <source>
        <dbReference type="ARBA" id="ARBA00022692"/>
    </source>
</evidence>
<evidence type="ECO:0000256" key="1">
    <source>
        <dbReference type="ARBA" id="ARBA00004141"/>
    </source>
</evidence>
<comment type="similarity">
    <text evidence="2">Belongs to the EamA transporter family.</text>
</comment>
<keyword evidence="9" id="KW-1185">Reference proteome</keyword>
<feature type="transmembrane region" description="Helical" evidence="6">
    <location>
        <begin position="203"/>
        <end position="222"/>
    </location>
</feature>
<keyword evidence="5 6" id="KW-0472">Membrane</keyword>
<dbReference type="SUPFAM" id="SSF103481">
    <property type="entry name" value="Multidrug resistance efflux transporter EmrE"/>
    <property type="match status" value="2"/>
</dbReference>
<accession>A0A7S8EAA1</accession>
<keyword evidence="3 6" id="KW-0812">Transmembrane</keyword>
<feature type="transmembrane region" description="Helical" evidence="6">
    <location>
        <begin position="144"/>
        <end position="163"/>
    </location>
</feature>
<evidence type="ECO:0000256" key="4">
    <source>
        <dbReference type="ARBA" id="ARBA00022989"/>
    </source>
</evidence>
<keyword evidence="4 6" id="KW-1133">Transmembrane helix</keyword>
<dbReference type="AlphaFoldDB" id="A0A7S8EAA1"/>
<feature type="transmembrane region" description="Helical" evidence="6">
    <location>
        <begin position="234"/>
        <end position="256"/>
    </location>
</feature>
<feature type="transmembrane region" description="Helical" evidence="6">
    <location>
        <begin position="290"/>
        <end position="307"/>
    </location>
</feature>
<dbReference type="Proteomes" id="UP000594468">
    <property type="component" value="Chromosome"/>
</dbReference>
<evidence type="ECO:0000256" key="5">
    <source>
        <dbReference type="ARBA" id="ARBA00023136"/>
    </source>
</evidence>
<reference evidence="8 9" key="1">
    <citation type="submission" date="2020-02" db="EMBL/GenBank/DDBJ databases">
        <authorList>
            <person name="Zheng R.K."/>
            <person name="Sun C.M."/>
        </authorList>
    </citation>
    <scope>NUCLEOTIDE SEQUENCE [LARGE SCALE GENOMIC DNA]</scope>
    <source>
        <strain evidence="9">rifampicinis</strain>
    </source>
</reference>
<evidence type="ECO:0000256" key="2">
    <source>
        <dbReference type="ARBA" id="ARBA00007362"/>
    </source>
</evidence>
<dbReference type="InterPro" id="IPR000620">
    <property type="entry name" value="EamA_dom"/>
</dbReference>
<evidence type="ECO:0000259" key="7">
    <source>
        <dbReference type="Pfam" id="PF00892"/>
    </source>
</evidence>
<dbReference type="Pfam" id="PF00892">
    <property type="entry name" value="EamA"/>
    <property type="match status" value="2"/>
</dbReference>
<dbReference type="KEGG" id="pmet:G4Y79_01825"/>
<feature type="transmembrane region" description="Helical" evidence="6">
    <location>
        <begin position="54"/>
        <end position="73"/>
    </location>
</feature>
<evidence type="ECO:0000256" key="6">
    <source>
        <dbReference type="SAM" id="Phobius"/>
    </source>
</evidence>
<feature type="transmembrane region" description="Helical" evidence="6">
    <location>
        <begin position="27"/>
        <end position="48"/>
    </location>
</feature>
<feature type="transmembrane region" description="Helical" evidence="6">
    <location>
        <begin position="85"/>
        <end position="108"/>
    </location>
</feature>
<organism evidence="8 9">
    <name type="scientific">Phototrophicus methaneseepsis</name>
    <dbReference type="NCBI Taxonomy" id="2710758"/>
    <lineage>
        <taxon>Bacteria</taxon>
        <taxon>Bacillati</taxon>
        <taxon>Chloroflexota</taxon>
        <taxon>Candidatus Thermofontia</taxon>
        <taxon>Phototrophicales</taxon>
        <taxon>Phototrophicaceae</taxon>
        <taxon>Phototrophicus</taxon>
    </lineage>
</organism>
<proteinExistence type="inferred from homology"/>
<comment type="subcellular location">
    <subcellularLocation>
        <location evidence="1">Membrane</location>
        <topology evidence="1">Multi-pass membrane protein</topology>
    </subcellularLocation>
</comment>
<dbReference type="PANTHER" id="PTHR32322:SF2">
    <property type="entry name" value="EAMA DOMAIN-CONTAINING PROTEIN"/>
    <property type="match status" value="1"/>
</dbReference>
<dbReference type="GO" id="GO:0016020">
    <property type="term" value="C:membrane"/>
    <property type="evidence" value="ECO:0007669"/>
    <property type="project" value="UniProtKB-SubCell"/>
</dbReference>
<sequence length="308" mass="33100">MSREECRVEKPVELDAGVRQRLSWIDLALLLLVMFLWALCFPLIATGLSSSPPLYFAALRSLVAGIGLLVPAVALRHPLPRLPRLWLGILGVGLSYTSAGFAGMFLAGGVVSPGLASVLANMQPLIAAILAFFLLGERLKRNSLIGLLMGFFGIVLTALPGFGAQELGAGFSGMGFIVLGALGVAVGNILLKRIAGQVDSLMATGWQFILGSLPLLALAQWFEAPSSVNWNWSFAMSLLVLGLGGTALPLLLWFWLLRGAELTRLNTFSFLTPIFALVISAIFFAERLQWIQVAGIALSLYGMWQVSR</sequence>
<feature type="transmembrane region" description="Helical" evidence="6">
    <location>
        <begin position="114"/>
        <end position="135"/>
    </location>
</feature>
<gene>
    <name evidence="8" type="ORF">G4Y79_01825</name>
</gene>